<keyword evidence="3" id="KW-1185">Reference proteome</keyword>
<proteinExistence type="predicted"/>
<dbReference type="PATRIC" id="fig|1348774.3.peg.136"/>
<name>A0A0G3XIJ0_9SPHN</name>
<evidence type="ECO:0000256" key="1">
    <source>
        <dbReference type="SAM" id="MobiDB-lite"/>
    </source>
</evidence>
<reference evidence="2 3" key="1">
    <citation type="submission" date="2015-06" db="EMBL/GenBank/DDBJ databases">
        <authorList>
            <person name="Zeng Y."/>
            <person name="Huang Y."/>
        </authorList>
    </citation>
    <scope>NUCLEOTIDE SEQUENCE [LARGE SCALE GENOMIC DNA]</scope>
    <source>
        <strain evidence="2 3">PQ-2</strain>
    </source>
</reference>
<sequence length="300" mass="32511">MVTLLFAAPPGFARSESYPEPDDSPESQSETLEAEQKSDRLTLDVGIGSHGPFDFIVDTGSEATVVSSRVVDALGMQTGEPQTVIGVAGKAMRKSVVLDSLLVGSLRIEGLPAAVMEEADIGAAGIIGIGSLKDQRLVLDFEKRRITVSASRARMRAMSNDNEIVVTAKRRNNRLIVKRATLDGRHIDVVIDTGSTVTIGNRELRRRFYAKAPVLATTELTDVLGNRQQVALIAVKNLTIGPVGFAQTAIAIADTAIFEELGLTERPALLLGMNHLKLFRRVAVDFRHRQIAFELPEEQG</sequence>
<evidence type="ECO:0000313" key="2">
    <source>
        <dbReference type="EMBL" id="AKM11400.1"/>
    </source>
</evidence>
<evidence type="ECO:0008006" key="4">
    <source>
        <dbReference type="Google" id="ProtNLM"/>
    </source>
</evidence>
<evidence type="ECO:0000313" key="3">
    <source>
        <dbReference type="Proteomes" id="UP000035287"/>
    </source>
</evidence>
<dbReference type="GO" id="GO:0006508">
    <property type="term" value="P:proteolysis"/>
    <property type="evidence" value="ECO:0007669"/>
    <property type="project" value="InterPro"/>
</dbReference>
<dbReference type="GO" id="GO:0004190">
    <property type="term" value="F:aspartic-type endopeptidase activity"/>
    <property type="evidence" value="ECO:0007669"/>
    <property type="project" value="InterPro"/>
</dbReference>
<dbReference type="Pfam" id="PF13650">
    <property type="entry name" value="Asp_protease_2"/>
    <property type="match status" value="2"/>
</dbReference>
<dbReference type="EMBL" id="CP011770">
    <property type="protein sequence ID" value="AKM11400.1"/>
    <property type="molecule type" value="Genomic_DNA"/>
</dbReference>
<accession>A0A0G3XIJ0</accession>
<dbReference type="SUPFAM" id="SSF50630">
    <property type="entry name" value="Acid proteases"/>
    <property type="match status" value="2"/>
</dbReference>
<protein>
    <recommendedName>
        <fullName evidence="4">Peptidase A2 domain-containing protein</fullName>
    </recommendedName>
</protein>
<dbReference type="InterPro" id="IPR021109">
    <property type="entry name" value="Peptidase_aspartic_dom_sf"/>
</dbReference>
<organism evidence="2 3">
    <name type="scientific">Croceicoccus naphthovorans</name>
    <dbReference type="NCBI Taxonomy" id="1348774"/>
    <lineage>
        <taxon>Bacteria</taxon>
        <taxon>Pseudomonadati</taxon>
        <taxon>Pseudomonadota</taxon>
        <taxon>Alphaproteobacteria</taxon>
        <taxon>Sphingomonadales</taxon>
        <taxon>Erythrobacteraceae</taxon>
        <taxon>Croceicoccus</taxon>
    </lineage>
</organism>
<dbReference type="InterPro" id="IPR034122">
    <property type="entry name" value="Retropepsin-like_bacterial"/>
</dbReference>
<dbReference type="Proteomes" id="UP000035287">
    <property type="component" value="Chromosome"/>
</dbReference>
<dbReference type="CDD" id="cd05483">
    <property type="entry name" value="retropepsin_like_bacteria"/>
    <property type="match status" value="1"/>
</dbReference>
<dbReference type="KEGG" id="cna:AB433_00610"/>
<dbReference type="STRING" id="1348774.AB433_00610"/>
<dbReference type="InterPro" id="IPR001969">
    <property type="entry name" value="Aspartic_peptidase_AS"/>
</dbReference>
<dbReference type="PROSITE" id="PS00141">
    <property type="entry name" value="ASP_PROTEASE"/>
    <property type="match status" value="1"/>
</dbReference>
<dbReference type="AlphaFoldDB" id="A0A0G3XIJ0"/>
<gene>
    <name evidence="2" type="ORF">AB433_00610</name>
</gene>
<dbReference type="Gene3D" id="2.40.70.10">
    <property type="entry name" value="Acid Proteases"/>
    <property type="match status" value="2"/>
</dbReference>
<feature type="region of interest" description="Disordered" evidence="1">
    <location>
        <begin position="8"/>
        <end position="39"/>
    </location>
</feature>